<accession>A0A017S3J5</accession>
<dbReference type="EMBL" id="KK088447">
    <property type="protein sequence ID" value="EYE91204.1"/>
    <property type="molecule type" value="Genomic_DNA"/>
</dbReference>
<dbReference type="Proteomes" id="UP000019804">
    <property type="component" value="Unassembled WGS sequence"/>
</dbReference>
<gene>
    <name evidence="1" type="ORF">EURHEDRAFT_381254</name>
</gene>
<organism evidence="1 2">
    <name type="scientific">Aspergillus ruber (strain CBS 135680)</name>
    <dbReference type="NCBI Taxonomy" id="1388766"/>
    <lineage>
        <taxon>Eukaryota</taxon>
        <taxon>Fungi</taxon>
        <taxon>Dikarya</taxon>
        <taxon>Ascomycota</taxon>
        <taxon>Pezizomycotina</taxon>
        <taxon>Eurotiomycetes</taxon>
        <taxon>Eurotiomycetidae</taxon>
        <taxon>Eurotiales</taxon>
        <taxon>Aspergillaceae</taxon>
        <taxon>Aspergillus</taxon>
        <taxon>Aspergillus subgen. Aspergillus</taxon>
    </lineage>
</organism>
<sequence>MPEYKLMIRYDNYVVYDNYDSRLQKIIETKFGVLGATNIQPCFMNPSLPLLLITSFHAPASIPLSELKNVVLEEGIAIDVQPVEEYNRLSLG</sequence>
<keyword evidence="2" id="KW-1185">Reference proteome</keyword>
<protein>
    <submittedName>
        <fullName evidence="1">Uncharacterized protein</fullName>
    </submittedName>
</protein>
<evidence type="ECO:0000313" key="1">
    <source>
        <dbReference type="EMBL" id="EYE91204.1"/>
    </source>
</evidence>
<dbReference type="OrthoDB" id="4481923at2759"/>
<reference evidence="2" key="1">
    <citation type="journal article" date="2014" name="Nat. Commun.">
        <title>Genomic adaptations of the halophilic Dead Sea filamentous fungus Eurotium rubrum.</title>
        <authorList>
            <person name="Kis-Papo T."/>
            <person name="Weig A.R."/>
            <person name="Riley R."/>
            <person name="Persoh D."/>
            <person name="Salamov A."/>
            <person name="Sun H."/>
            <person name="Lipzen A."/>
            <person name="Wasser S.P."/>
            <person name="Rambold G."/>
            <person name="Grigoriev I.V."/>
            <person name="Nevo E."/>
        </authorList>
    </citation>
    <scope>NUCLEOTIDE SEQUENCE [LARGE SCALE GENOMIC DNA]</scope>
    <source>
        <strain evidence="2">CBS 135680</strain>
    </source>
</reference>
<evidence type="ECO:0000313" key="2">
    <source>
        <dbReference type="Proteomes" id="UP000019804"/>
    </source>
</evidence>
<dbReference type="HOGENOM" id="CLU_168404_0_0_1"/>
<name>A0A017S3J5_ASPRC</name>
<dbReference type="AlphaFoldDB" id="A0A017S3J5"/>
<dbReference type="RefSeq" id="XP_040634894.1">
    <property type="nucleotide sequence ID" value="XM_040779394.1"/>
</dbReference>
<dbReference type="GeneID" id="63694518"/>
<proteinExistence type="predicted"/>